<accession>A0AAD7WUK6</accession>
<keyword evidence="3" id="KW-1185">Reference proteome</keyword>
<comment type="caution">
    <text evidence="2">The sequence shown here is derived from an EMBL/GenBank/DDBJ whole genome shotgun (WGS) entry which is preliminary data.</text>
</comment>
<proteinExistence type="predicted"/>
<reference evidence="2" key="1">
    <citation type="journal article" date="2023" name="Science">
        <title>Genome structures resolve the early diversification of teleost fishes.</title>
        <authorList>
            <person name="Parey E."/>
            <person name="Louis A."/>
            <person name="Montfort J."/>
            <person name="Bouchez O."/>
            <person name="Roques C."/>
            <person name="Iampietro C."/>
            <person name="Lluch J."/>
            <person name="Castinel A."/>
            <person name="Donnadieu C."/>
            <person name="Desvignes T."/>
            <person name="Floi Bucao C."/>
            <person name="Jouanno E."/>
            <person name="Wen M."/>
            <person name="Mejri S."/>
            <person name="Dirks R."/>
            <person name="Jansen H."/>
            <person name="Henkel C."/>
            <person name="Chen W.J."/>
            <person name="Zahm M."/>
            <person name="Cabau C."/>
            <person name="Klopp C."/>
            <person name="Thompson A.W."/>
            <person name="Robinson-Rechavi M."/>
            <person name="Braasch I."/>
            <person name="Lecointre G."/>
            <person name="Bobe J."/>
            <person name="Postlethwait J.H."/>
            <person name="Berthelot C."/>
            <person name="Roest Crollius H."/>
            <person name="Guiguen Y."/>
        </authorList>
    </citation>
    <scope>NUCLEOTIDE SEQUENCE</scope>
    <source>
        <strain evidence="2">NC1722</strain>
    </source>
</reference>
<feature type="compositionally biased region" description="Low complexity" evidence="1">
    <location>
        <begin position="129"/>
        <end position="141"/>
    </location>
</feature>
<evidence type="ECO:0000313" key="3">
    <source>
        <dbReference type="Proteomes" id="UP001221898"/>
    </source>
</evidence>
<gene>
    <name evidence="2" type="ORF">AAFF_G00230040</name>
</gene>
<dbReference type="EMBL" id="JAINUG010000030">
    <property type="protein sequence ID" value="KAJ8409603.1"/>
    <property type="molecule type" value="Genomic_DNA"/>
</dbReference>
<dbReference type="AlphaFoldDB" id="A0AAD7WUK6"/>
<sequence length="177" mass="18664">MCRGDGCKPCGPVYLHCASHRGARGLGGEVPAGCGPEVSLRFCGAAEQPKNIQEKTPQAPRRGVCGHARPFLRSGSPCSETAAYAKPHDSPLPSETAQRQGKGERRPEFETNRTGKLEKRNGRPPITLSRFSPASGRAPARAPAPLPARPSSPSLGFPTNGRERLSSALHPTAALPS</sequence>
<evidence type="ECO:0000256" key="1">
    <source>
        <dbReference type="SAM" id="MobiDB-lite"/>
    </source>
</evidence>
<feature type="compositionally biased region" description="Basic and acidic residues" evidence="1">
    <location>
        <begin position="101"/>
        <end position="121"/>
    </location>
</feature>
<evidence type="ECO:0000313" key="2">
    <source>
        <dbReference type="EMBL" id="KAJ8409603.1"/>
    </source>
</evidence>
<feature type="region of interest" description="Disordered" evidence="1">
    <location>
        <begin position="48"/>
        <end position="177"/>
    </location>
</feature>
<organism evidence="2 3">
    <name type="scientific">Aldrovandia affinis</name>
    <dbReference type="NCBI Taxonomy" id="143900"/>
    <lineage>
        <taxon>Eukaryota</taxon>
        <taxon>Metazoa</taxon>
        <taxon>Chordata</taxon>
        <taxon>Craniata</taxon>
        <taxon>Vertebrata</taxon>
        <taxon>Euteleostomi</taxon>
        <taxon>Actinopterygii</taxon>
        <taxon>Neopterygii</taxon>
        <taxon>Teleostei</taxon>
        <taxon>Notacanthiformes</taxon>
        <taxon>Halosauridae</taxon>
        <taxon>Aldrovandia</taxon>
    </lineage>
</organism>
<protein>
    <submittedName>
        <fullName evidence="2">Uncharacterized protein</fullName>
    </submittedName>
</protein>
<name>A0AAD7WUK6_9TELE</name>
<dbReference type="Proteomes" id="UP001221898">
    <property type="component" value="Unassembled WGS sequence"/>
</dbReference>